<name>A0AAV5BUZ9_ELECO</name>
<dbReference type="EMBL" id="BQKI01000002">
    <property type="protein sequence ID" value="GJM89767.1"/>
    <property type="molecule type" value="Genomic_DNA"/>
</dbReference>
<keyword evidence="2" id="KW-1185">Reference proteome</keyword>
<dbReference type="AlphaFoldDB" id="A0AAV5BUZ9"/>
<protein>
    <recommendedName>
        <fullName evidence="3">F-box protein</fullName>
    </recommendedName>
</protein>
<reference evidence="1" key="1">
    <citation type="journal article" date="2018" name="DNA Res.">
        <title>Multiple hybrid de novo genome assembly of finger millet, an orphan allotetraploid crop.</title>
        <authorList>
            <person name="Hatakeyama M."/>
            <person name="Aluri S."/>
            <person name="Balachadran M.T."/>
            <person name="Sivarajan S.R."/>
            <person name="Patrignani A."/>
            <person name="Gruter S."/>
            <person name="Poveda L."/>
            <person name="Shimizu-Inatsugi R."/>
            <person name="Baeten J."/>
            <person name="Francoijs K.J."/>
            <person name="Nataraja K.N."/>
            <person name="Reddy Y.A.N."/>
            <person name="Phadnis S."/>
            <person name="Ravikumar R.L."/>
            <person name="Schlapbach R."/>
            <person name="Sreeman S.M."/>
            <person name="Shimizu K.K."/>
        </authorList>
    </citation>
    <scope>NUCLEOTIDE SEQUENCE</scope>
</reference>
<dbReference type="GO" id="GO:0061458">
    <property type="term" value="P:reproductive system development"/>
    <property type="evidence" value="ECO:0007669"/>
    <property type="project" value="TreeGrafter"/>
</dbReference>
<evidence type="ECO:0000313" key="2">
    <source>
        <dbReference type="Proteomes" id="UP001054889"/>
    </source>
</evidence>
<dbReference type="PANTHER" id="PTHR47149:SF1">
    <property type="entry name" value="F-BOX PROTEIN RMF"/>
    <property type="match status" value="1"/>
</dbReference>
<evidence type="ECO:0008006" key="3">
    <source>
        <dbReference type="Google" id="ProtNLM"/>
    </source>
</evidence>
<accession>A0AAV5BUZ9</accession>
<dbReference type="GO" id="GO:0005634">
    <property type="term" value="C:nucleus"/>
    <property type="evidence" value="ECO:0007669"/>
    <property type="project" value="TreeGrafter"/>
</dbReference>
<organism evidence="1 2">
    <name type="scientific">Eleusine coracana subsp. coracana</name>
    <dbReference type="NCBI Taxonomy" id="191504"/>
    <lineage>
        <taxon>Eukaryota</taxon>
        <taxon>Viridiplantae</taxon>
        <taxon>Streptophyta</taxon>
        <taxon>Embryophyta</taxon>
        <taxon>Tracheophyta</taxon>
        <taxon>Spermatophyta</taxon>
        <taxon>Magnoliopsida</taxon>
        <taxon>Liliopsida</taxon>
        <taxon>Poales</taxon>
        <taxon>Poaceae</taxon>
        <taxon>PACMAD clade</taxon>
        <taxon>Chloridoideae</taxon>
        <taxon>Cynodonteae</taxon>
        <taxon>Eleusininae</taxon>
        <taxon>Eleusine</taxon>
    </lineage>
</organism>
<proteinExistence type="predicted"/>
<dbReference type="InterPro" id="IPR036047">
    <property type="entry name" value="F-box-like_dom_sf"/>
</dbReference>
<sequence length="309" mass="35368">MHELSNRAVFFFPKMYIVETAVAPRYEEDMWTEVAKHLCGCDLVCLSLTCNWFRRLIADDSICRYAFIRNLLPPVAFLPPHPSPPHLSWRRLYAAAFDWSHSYCFREREKHIDWLRIGGFLLDTPCVLLTAKLPLPKWLPPGADCVQLAIQMTGTCVLTNARPGIWIADRHLVRCGACSLKNCEGTLQVLDVRHHELFLEEGYRDGTWEYEDLGEHFDDEEAAAAAFCAIINGNHLFSPFAAFVLNAESWIRKRHDLRPKACVTKYAAAVNSNLKSNTALLSKFQVVRDTTRDGQIVSIRITQQLLRNY</sequence>
<comment type="caution">
    <text evidence="1">The sequence shown here is derived from an EMBL/GenBank/DDBJ whole genome shotgun (WGS) entry which is preliminary data.</text>
</comment>
<dbReference type="Proteomes" id="UP001054889">
    <property type="component" value="Unassembled WGS sequence"/>
</dbReference>
<evidence type="ECO:0000313" key="1">
    <source>
        <dbReference type="EMBL" id="GJM89767.1"/>
    </source>
</evidence>
<dbReference type="PANTHER" id="PTHR47149">
    <property type="entry name" value="F-BOX PROTEIN RMF"/>
    <property type="match status" value="1"/>
</dbReference>
<dbReference type="SUPFAM" id="SSF81383">
    <property type="entry name" value="F-box domain"/>
    <property type="match status" value="1"/>
</dbReference>
<reference evidence="1" key="2">
    <citation type="submission" date="2021-12" db="EMBL/GenBank/DDBJ databases">
        <title>Resequencing data analysis of finger millet.</title>
        <authorList>
            <person name="Hatakeyama M."/>
            <person name="Aluri S."/>
            <person name="Balachadran M.T."/>
            <person name="Sivarajan S.R."/>
            <person name="Poveda L."/>
            <person name="Shimizu-Inatsugi R."/>
            <person name="Schlapbach R."/>
            <person name="Sreeman S.M."/>
            <person name="Shimizu K.K."/>
        </authorList>
    </citation>
    <scope>NUCLEOTIDE SEQUENCE</scope>
</reference>
<gene>
    <name evidence="1" type="primary">ga05986</name>
    <name evidence="1" type="ORF">PR202_ga05986</name>
</gene>